<organism evidence="1 2">
    <name type="scientific">candidate division WOR-3 bacterium</name>
    <dbReference type="NCBI Taxonomy" id="2052148"/>
    <lineage>
        <taxon>Bacteria</taxon>
        <taxon>Bacteria division WOR-3</taxon>
    </lineage>
</organism>
<evidence type="ECO:0008006" key="3">
    <source>
        <dbReference type="Google" id="ProtNLM"/>
    </source>
</evidence>
<protein>
    <recommendedName>
        <fullName evidence="3">T9SS type A sorting domain-containing protein</fullName>
    </recommendedName>
</protein>
<dbReference type="AlphaFoldDB" id="A0A660SJD4"/>
<feature type="non-terminal residue" evidence="1">
    <location>
        <position position="1"/>
    </location>
</feature>
<sequence>PSDTAFIHFEVKSGSYPVESLIGGPTSSDFYNAWAFTGADYKIVWHEDPNGKTITVTDLLTNETIPYKPFKPKDETLKQDAYSWCFLNKYQPSIRVFPTQYLADSTPIVHICGGYFELCRGDTVKLIDRIKDGDEWIVYSRRLRTVPYNCEYQIFTTPASFIRDSTITLNVKVVPNPYIVTNEWQQTHYNRKLKFINLPDKCTIRIYTVAGDLIKTIYHDNTYKQPNDAGGDEWWDILTDNDQLPASGVYLFHVDSDVGEQVGKFAIIIGR</sequence>
<evidence type="ECO:0000313" key="1">
    <source>
        <dbReference type="EMBL" id="RKX70642.1"/>
    </source>
</evidence>
<evidence type="ECO:0000313" key="2">
    <source>
        <dbReference type="Proteomes" id="UP000268469"/>
    </source>
</evidence>
<dbReference type="EMBL" id="QNBE01000032">
    <property type="protein sequence ID" value="RKX70642.1"/>
    <property type="molecule type" value="Genomic_DNA"/>
</dbReference>
<gene>
    <name evidence="1" type="ORF">DRP53_04405</name>
</gene>
<dbReference type="Gene3D" id="2.60.40.4070">
    <property type="match status" value="1"/>
</dbReference>
<reference evidence="1 2" key="1">
    <citation type="submission" date="2018-06" db="EMBL/GenBank/DDBJ databases">
        <title>Extensive metabolic versatility and redundancy in microbially diverse, dynamic hydrothermal sediments.</title>
        <authorList>
            <person name="Dombrowski N."/>
            <person name="Teske A."/>
            <person name="Baker B.J."/>
        </authorList>
    </citation>
    <scope>NUCLEOTIDE SEQUENCE [LARGE SCALE GENOMIC DNA]</scope>
    <source>
        <strain evidence="1">B36_G15</strain>
    </source>
</reference>
<dbReference type="Proteomes" id="UP000268469">
    <property type="component" value="Unassembled WGS sequence"/>
</dbReference>
<name>A0A660SJD4_UNCW3</name>
<accession>A0A660SJD4</accession>
<proteinExistence type="predicted"/>
<comment type="caution">
    <text evidence="1">The sequence shown here is derived from an EMBL/GenBank/DDBJ whole genome shotgun (WGS) entry which is preliminary data.</text>
</comment>